<accession>G2PNU2</accession>
<evidence type="ECO:0000256" key="1">
    <source>
        <dbReference type="ARBA" id="ARBA00007435"/>
    </source>
</evidence>
<organism evidence="3 4">
    <name type="scientific">Allomuricauda ruestringensis (strain DSM 13258 / CIP 107369 / LMG 19739 / B1)</name>
    <name type="common">Muricauda ruestringensis</name>
    <dbReference type="NCBI Taxonomy" id="886377"/>
    <lineage>
        <taxon>Bacteria</taxon>
        <taxon>Pseudomonadati</taxon>
        <taxon>Bacteroidota</taxon>
        <taxon>Flavobacteriia</taxon>
        <taxon>Flavobacteriales</taxon>
        <taxon>Flavobacteriaceae</taxon>
        <taxon>Flagellimonas</taxon>
    </lineage>
</organism>
<dbReference type="PROSITE" id="PS50164">
    <property type="entry name" value="GIY_YIG"/>
    <property type="match status" value="1"/>
</dbReference>
<keyword evidence="4" id="KW-1185">Reference proteome</keyword>
<dbReference type="Pfam" id="PF01541">
    <property type="entry name" value="GIY-YIG"/>
    <property type="match status" value="1"/>
</dbReference>
<evidence type="ECO:0000313" key="3">
    <source>
        <dbReference type="EMBL" id="AEM70277.1"/>
    </source>
</evidence>
<sequence length="96" mass="11183">MKLSYVYVLKCSDGTYYTGITSNLEKRMLGHTNGKHKDSYTFSRRPVELVFYVKFTNIALAIQKEKQIKKWSKAKKEALINGEYDVLPNLAKKKFQ</sequence>
<protein>
    <submittedName>
        <fullName evidence="3">Excinuclease ABC C subunit domain protein</fullName>
    </submittedName>
</protein>
<dbReference type="EMBL" id="CP002999">
    <property type="protein sequence ID" value="AEM70277.1"/>
    <property type="molecule type" value="Genomic_DNA"/>
</dbReference>
<evidence type="ECO:0000259" key="2">
    <source>
        <dbReference type="PROSITE" id="PS50164"/>
    </source>
</evidence>
<dbReference type="RefSeq" id="WP_014032558.1">
    <property type="nucleotide sequence ID" value="NC_015945.1"/>
</dbReference>
<dbReference type="Proteomes" id="UP000008908">
    <property type="component" value="Chromosome"/>
</dbReference>
<dbReference type="AlphaFoldDB" id="G2PNU2"/>
<dbReference type="PANTHER" id="PTHR34477:SF1">
    <property type="entry name" value="UPF0213 PROTEIN YHBQ"/>
    <property type="match status" value="1"/>
</dbReference>
<name>G2PNU2_ALLRU</name>
<comment type="similarity">
    <text evidence="1">Belongs to the UPF0213 family.</text>
</comment>
<dbReference type="Gene3D" id="3.40.1440.10">
    <property type="entry name" value="GIY-YIG endonuclease"/>
    <property type="match status" value="1"/>
</dbReference>
<dbReference type="HOGENOM" id="CLU_135650_4_1_10"/>
<dbReference type="KEGG" id="mrs:Murru_1234"/>
<dbReference type="InterPro" id="IPR000305">
    <property type="entry name" value="GIY-YIG_endonuc"/>
</dbReference>
<dbReference type="InterPro" id="IPR035901">
    <property type="entry name" value="GIY-YIG_endonuc_sf"/>
</dbReference>
<dbReference type="InterPro" id="IPR050190">
    <property type="entry name" value="UPF0213_domain"/>
</dbReference>
<dbReference type="SUPFAM" id="SSF82771">
    <property type="entry name" value="GIY-YIG endonuclease"/>
    <property type="match status" value="1"/>
</dbReference>
<dbReference type="SMART" id="SM00465">
    <property type="entry name" value="GIYc"/>
    <property type="match status" value="1"/>
</dbReference>
<dbReference type="STRING" id="886377.Murru_1234"/>
<reference evidence="3 4" key="2">
    <citation type="journal article" date="2012" name="Stand. Genomic Sci.">
        <title>Complete genome sequence of the facultatively anaerobic, appendaged bacterium Muricauda ruestringensis type strain (B1(T)).</title>
        <authorList>
            <person name="Huntemann M."/>
            <person name="Teshima H."/>
            <person name="Lapidus A."/>
            <person name="Nolan M."/>
            <person name="Lucas S."/>
            <person name="Hammon N."/>
            <person name="Deshpande S."/>
            <person name="Cheng J.F."/>
            <person name="Tapia R."/>
            <person name="Goodwin L.A."/>
            <person name="Pitluck S."/>
            <person name="Liolios K."/>
            <person name="Pagani I."/>
            <person name="Ivanova N."/>
            <person name="Mavromatis K."/>
            <person name="Mikhailova N."/>
            <person name="Pati A."/>
            <person name="Chen A."/>
            <person name="Palaniappan K."/>
            <person name="Land M."/>
            <person name="Hauser L."/>
            <person name="Pan C."/>
            <person name="Brambilla E.M."/>
            <person name="Rohde M."/>
            <person name="Spring S."/>
            <person name="Goker M."/>
            <person name="Detter J.C."/>
            <person name="Bristow J."/>
            <person name="Eisen J.A."/>
            <person name="Markowitz V."/>
            <person name="Hugenholtz P."/>
            <person name="Kyrpides N.C."/>
            <person name="Klenk H.P."/>
            <person name="Woyke T."/>
        </authorList>
    </citation>
    <scope>NUCLEOTIDE SEQUENCE [LARGE SCALE GENOMIC DNA]</scope>
    <source>
        <strain evidence="4">DSM 13258 / LMG 19739 / B1</strain>
    </source>
</reference>
<evidence type="ECO:0000313" key="4">
    <source>
        <dbReference type="Proteomes" id="UP000008908"/>
    </source>
</evidence>
<dbReference type="eggNOG" id="COG2827">
    <property type="taxonomic scope" value="Bacteria"/>
</dbReference>
<reference evidence="4" key="1">
    <citation type="submission" date="2011-08" db="EMBL/GenBank/DDBJ databases">
        <title>The complete genome of Muricauda ruestringensis DSM 13258.</title>
        <authorList>
            <person name="Lucas S."/>
            <person name="Han J."/>
            <person name="Lapidus A."/>
            <person name="Bruce D."/>
            <person name="Goodwin L."/>
            <person name="Pitluck S."/>
            <person name="Peters L."/>
            <person name="Kyrpides N."/>
            <person name="Mavromatis K."/>
            <person name="Ivanova N."/>
            <person name="Ovchinnikova G."/>
            <person name="Teshima H."/>
            <person name="Detter J.C."/>
            <person name="Tapia R."/>
            <person name="Han C."/>
            <person name="Land M."/>
            <person name="Hauser L."/>
            <person name="Markowitz V."/>
            <person name="Cheng J.-F."/>
            <person name="Hugenholtz P."/>
            <person name="Woyke T."/>
            <person name="Wu D."/>
            <person name="Spring S."/>
            <person name="Schroeder M."/>
            <person name="Brambilla E."/>
            <person name="Klenk H.-P."/>
            <person name="Eisen J.A."/>
        </authorList>
    </citation>
    <scope>NUCLEOTIDE SEQUENCE [LARGE SCALE GENOMIC DNA]</scope>
    <source>
        <strain evidence="4">DSM 13258 / LMG 19739 / B1</strain>
    </source>
</reference>
<gene>
    <name evidence="3" type="ordered locus">Murru_1234</name>
</gene>
<proteinExistence type="inferred from homology"/>
<dbReference type="OrthoDB" id="1495241at2"/>
<dbReference type="PANTHER" id="PTHR34477">
    <property type="entry name" value="UPF0213 PROTEIN YHBQ"/>
    <property type="match status" value="1"/>
</dbReference>
<dbReference type="CDD" id="cd10456">
    <property type="entry name" value="GIY-YIG_UPF0213"/>
    <property type="match status" value="1"/>
</dbReference>
<feature type="domain" description="GIY-YIG" evidence="2">
    <location>
        <begin position="2"/>
        <end position="78"/>
    </location>
</feature>